<dbReference type="AlphaFoldDB" id="A0A1M5VBG3"/>
<evidence type="ECO:0000256" key="2">
    <source>
        <dbReference type="ARBA" id="ARBA00022448"/>
    </source>
</evidence>
<dbReference type="STRING" id="947013.SAMN04488109_4978"/>
<dbReference type="InterPro" id="IPR058627">
    <property type="entry name" value="MdtA-like_C"/>
</dbReference>
<evidence type="ECO:0000259" key="5">
    <source>
        <dbReference type="Pfam" id="PF25967"/>
    </source>
</evidence>
<dbReference type="GO" id="GO:0016020">
    <property type="term" value="C:membrane"/>
    <property type="evidence" value="ECO:0007669"/>
    <property type="project" value="InterPro"/>
</dbReference>
<dbReference type="PROSITE" id="PS51257">
    <property type="entry name" value="PROKAR_LIPOPROTEIN"/>
    <property type="match status" value="1"/>
</dbReference>
<dbReference type="EMBL" id="FQWQ01000004">
    <property type="protein sequence ID" value="SHH72536.1"/>
    <property type="molecule type" value="Genomic_DNA"/>
</dbReference>
<dbReference type="RefSeq" id="WP_084138385.1">
    <property type="nucleotide sequence ID" value="NZ_FQWQ01000004.1"/>
</dbReference>
<accession>A0A1M5VBG3</accession>
<dbReference type="InterPro" id="IPR006143">
    <property type="entry name" value="RND_pump_MFP"/>
</dbReference>
<keyword evidence="3" id="KW-0732">Signal</keyword>
<dbReference type="Proteomes" id="UP000184212">
    <property type="component" value="Unassembled WGS sequence"/>
</dbReference>
<dbReference type="Gene3D" id="2.40.30.170">
    <property type="match status" value="1"/>
</dbReference>
<dbReference type="InterPro" id="IPR051909">
    <property type="entry name" value="MFP_Cation_Efflux"/>
</dbReference>
<feature type="domain" description="CzcB-like barrel-sandwich hybrid" evidence="6">
    <location>
        <begin position="70"/>
        <end position="208"/>
    </location>
</feature>
<dbReference type="Gene3D" id="2.40.420.20">
    <property type="match status" value="1"/>
</dbReference>
<feature type="domain" description="Multidrug resistance protein MdtA-like C-terminal permuted SH3" evidence="5">
    <location>
        <begin position="294"/>
        <end position="347"/>
    </location>
</feature>
<feature type="chain" id="PRO_5012341547" evidence="3">
    <location>
        <begin position="22"/>
        <end position="359"/>
    </location>
</feature>
<dbReference type="PANTHER" id="PTHR30097:SF4">
    <property type="entry name" value="SLR6042 PROTEIN"/>
    <property type="match status" value="1"/>
</dbReference>
<dbReference type="NCBIfam" id="TIGR01730">
    <property type="entry name" value="RND_mfp"/>
    <property type="match status" value="1"/>
</dbReference>
<keyword evidence="8" id="KW-1185">Reference proteome</keyword>
<evidence type="ECO:0000313" key="8">
    <source>
        <dbReference type="Proteomes" id="UP000184212"/>
    </source>
</evidence>
<evidence type="ECO:0000259" key="6">
    <source>
        <dbReference type="Pfam" id="PF25973"/>
    </source>
</evidence>
<dbReference type="Pfam" id="PF25954">
    <property type="entry name" value="Beta-barrel_RND_2"/>
    <property type="match status" value="1"/>
</dbReference>
<dbReference type="InterPro" id="IPR058792">
    <property type="entry name" value="Beta-barrel_RND_2"/>
</dbReference>
<comment type="similarity">
    <text evidence="1">Belongs to the membrane fusion protein (MFP) (TC 8.A.1) family.</text>
</comment>
<keyword evidence="2" id="KW-0813">Transport</keyword>
<dbReference type="InterPro" id="IPR058647">
    <property type="entry name" value="BSH_CzcB-like"/>
</dbReference>
<dbReference type="GO" id="GO:0060003">
    <property type="term" value="P:copper ion export"/>
    <property type="evidence" value="ECO:0007669"/>
    <property type="project" value="TreeGrafter"/>
</dbReference>
<dbReference type="PANTHER" id="PTHR30097">
    <property type="entry name" value="CATION EFFLUX SYSTEM PROTEIN CUSB"/>
    <property type="match status" value="1"/>
</dbReference>
<evidence type="ECO:0000313" key="7">
    <source>
        <dbReference type="EMBL" id="SHH72536.1"/>
    </source>
</evidence>
<dbReference type="FunFam" id="2.40.30.170:FF:000010">
    <property type="entry name" value="Efflux RND transporter periplasmic adaptor subunit"/>
    <property type="match status" value="1"/>
</dbReference>
<protein>
    <submittedName>
        <fullName evidence="7">Membrane fusion protein, cobalt-zinc-cadmium efflux system</fullName>
    </submittedName>
</protein>
<dbReference type="GO" id="GO:0022857">
    <property type="term" value="F:transmembrane transporter activity"/>
    <property type="evidence" value="ECO:0007669"/>
    <property type="project" value="InterPro"/>
</dbReference>
<dbReference type="Pfam" id="PF25967">
    <property type="entry name" value="RND-MFP_C"/>
    <property type="match status" value="1"/>
</dbReference>
<dbReference type="SUPFAM" id="SSF111369">
    <property type="entry name" value="HlyD-like secretion proteins"/>
    <property type="match status" value="1"/>
</dbReference>
<dbReference type="Gene3D" id="2.40.50.100">
    <property type="match status" value="1"/>
</dbReference>
<evidence type="ECO:0000259" key="4">
    <source>
        <dbReference type="Pfam" id="PF25954"/>
    </source>
</evidence>
<name>A0A1M5VBG3_9BACT</name>
<sequence>MKLILIYFQACLLIIFSSACSHPRSFHGKRANVISDSIINHLQTASVSLEDDNSFIKLNGKIQPNETKQVRVFSLVSGKVHSVNVELGDIVKKGQLLAVLNSIEVAEVSNNLTLAESNVTMARKNLEMAKDMYEGRLANEREYLNAKISYNNAVSELNRASQVASITGGDRSNYPVKAPINGFVIEKNITNNSEVRQDNNSDLFVIADLSNVWIIANVYESDLNKVDVGDPVTVKTLANAEKNYPGTIDKIYNVLDPETRTMKVRISMDNPDNELKPEMFATVKVNIRSTGKSLAVPSQALVMDNSKYYVVVRKADKLEAKEINLIKRVDNKAFISGLSLGDEVVVNSQVFLYQALSTN</sequence>
<dbReference type="Pfam" id="PF25973">
    <property type="entry name" value="BSH_CzcB"/>
    <property type="match status" value="1"/>
</dbReference>
<dbReference type="GO" id="GO:0015679">
    <property type="term" value="P:plasma membrane copper ion transport"/>
    <property type="evidence" value="ECO:0007669"/>
    <property type="project" value="TreeGrafter"/>
</dbReference>
<reference evidence="7 8" key="1">
    <citation type="submission" date="2016-11" db="EMBL/GenBank/DDBJ databases">
        <authorList>
            <person name="Jaros S."/>
            <person name="Januszkiewicz K."/>
            <person name="Wedrychowicz H."/>
        </authorList>
    </citation>
    <scope>NUCLEOTIDE SEQUENCE [LARGE SCALE GENOMIC DNA]</scope>
    <source>
        <strain evidence="7 8">DSM 24574</strain>
    </source>
</reference>
<feature type="domain" description="CusB-like beta-barrel" evidence="4">
    <location>
        <begin position="211"/>
        <end position="286"/>
    </location>
</feature>
<gene>
    <name evidence="7" type="ORF">SAMN04488109_4978</name>
</gene>
<organism evidence="7 8">
    <name type="scientific">Chryseolinea serpens</name>
    <dbReference type="NCBI Taxonomy" id="947013"/>
    <lineage>
        <taxon>Bacteria</taxon>
        <taxon>Pseudomonadati</taxon>
        <taxon>Bacteroidota</taxon>
        <taxon>Cytophagia</taxon>
        <taxon>Cytophagales</taxon>
        <taxon>Fulvivirgaceae</taxon>
        <taxon>Chryseolinea</taxon>
    </lineage>
</organism>
<evidence type="ECO:0000256" key="1">
    <source>
        <dbReference type="ARBA" id="ARBA00009477"/>
    </source>
</evidence>
<evidence type="ECO:0000256" key="3">
    <source>
        <dbReference type="SAM" id="SignalP"/>
    </source>
</evidence>
<dbReference type="OrthoDB" id="9806939at2"/>
<dbReference type="GO" id="GO:0030313">
    <property type="term" value="C:cell envelope"/>
    <property type="evidence" value="ECO:0007669"/>
    <property type="project" value="TreeGrafter"/>
</dbReference>
<feature type="signal peptide" evidence="3">
    <location>
        <begin position="1"/>
        <end position="21"/>
    </location>
</feature>
<proteinExistence type="inferred from homology"/>